<keyword evidence="1" id="KW-0472">Membrane</keyword>
<reference evidence="2" key="3">
    <citation type="submission" date="2024-05" db="EMBL/GenBank/DDBJ databases">
        <title>Description of novel Chryseobacterium sp. strain C-2.</title>
        <authorList>
            <person name="Saticioglu I.B."/>
        </authorList>
    </citation>
    <scope>NUCLEOTIDE SEQUENCE</scope>
    <source>
        <strain evidence="2">C-2</strain>
    </source>
</reference>
<keyword evidence="4" id="KW-1185">Reference proteome</keyword>
<feature type="transmembrane region" description="Helical" evidence="1">
    <location>
        <begin position="43"/>
        <end position="61"/>
    </location>
</feature>
<evidence type="ECO:0000313" key="4">
    <source>
        <dbReference type="Proteomes" id="UP000603715"/>
    </source>
</evidence>
<dbReference type="EMBL" id="JAJJML010000001">
    <property type="protein sequence ID" value="MCC9036365.1"/>
    <property type="molecule type" value="Genomic_DNA"/>
</dbReference>
<dbReference type="Proteomes" id="UP001107960">
    <property type="component" value="Unassembled WGS sequence"/>
</dbReference>
<evidence type="ECO:0000313" key="3">
    <source>
        <dbReference type="EMBL" id="MCC9036365.1"/>
    </source>
</evidence>
<feature type="transmembrane region" description="Helical" evidence="1">
    <location>
        <begin position="16"/>
        <end position="37"/>
    </location>
</feature>
<dbReference type="AlphaFoldDB" id="A0A9Q3V0M0"/>
<reference evidence="4" key="2">
    <citation type="submission" date="2023-07" db="EMBL/GenBank/DDBJ databases">
        <title>Description of novel Chryseobacterium sp. strain C-2.</title>
        <authorList>
            <person name="Saticioglu I.B."/>
        </authorList>
    </citation>
    <scope>NUCLEOTIDE SEQUENCE [LARGE SCALE GENOMIC DNA]</scope>
    <source>
        <strain evidence="4">C-2</strain>
    </source>
</reference>
<dbReference type="EMBL" id="JACXXP010000056">
    <property type="protein sequence ID" value="MBD3907182.1"/>
    <property type="molecule type" value="Genomic_DNA"/>
</dbReference>
<keyword evidence="1" id="KW-0812">Transmembrane</keyword>
<dbReference type="Proteomes" id="UP000603715">
    <property type="component" value="Unassembled WGS sequence"/>
</dbReference>
<sequence>MKKEFYLKNVIPFNPLYAYLLAIPCVLLWGGVYYYFLGVNFKLSFMMIFGLLCFITMYFAMKLISADITLKFDKDHLYIIRNNNKEEKYFKSDIKGFYSYNYNTSQKRSALKLELQLTNDRKIFIDSIEGMDVSILINIVKTLQSELNFEIIEKNRFNNRFWYSTK</sequence>
<evidence type="ECO:0000256" key="1">
    <source>
        <dbReference type="SAM" id="Phobius"/>
    </source>
</evidence>
<keyword evidence="1" id="KW-1133">Transmembrane helix</keyword>
<comment type="caution">
    <text evidence="3">The sequence shown here is derived from an EMBL/GenBank/DDBJ whole genome shotgun (WGS) entry which is preliminary data.</text>
</comment>
<organism evidence="3 5">
    <name type="scientific">Chryseobacterium muglaense</name>
    <dbReference type="NCBI Taxonomy" id="2893752"/>
    <lineage>
        <taxon>Bacteria</taxon>
        <taxon>Pseudomonadati</taxon>
        <taxon>Bacteroidota</taxon>
        <taxon>Flavobacteriia</taxon>
        <taxon>Flavobacteriales</taxon>
        <taxon>Weeksellaceae</taxon>
        <taxon>Chryseobacterium group</taxon>
        <taxon>Chryseobacterium</taxon>
    </lineage>
</organism>
<gene>
    <name evidence="2" type="ORF">IEW27_21665</name>
    <name evidence="3" type="ORF">LNP80_19285</name>
</gene>
<evidence type="ECO:0000313" key="5">
    <source>
        <dbReference type="Proteomes" id="UP001107960"/>
    </source>
</evidence>
<protein>
    <submittedName>
        <fullName evidence="3">Uncharacterized protein</fullName>
    </submittedName>
</protein>
<accession>A0A9Q3V0M0</accession>
<evidence type="ECO:0000313" key="2">
    <source>
        <dbReference type="EMBL" id="MBD3907182.1"/>
    </source>
</evidence>
<name>A0A9Q3V0M0_9FLAO</name>
<reference evidence="3" key="1">
    <citation type="submission" date="2021-11" db="EMBL/GenBank/DDBJ databases">
        <title>Description of novel Chryseobacterium species.</title>
        <authorList>
            <person name="Saticioglu I.B."/>
            <person name="Ay H."/>
            <person name="Altun S."/>
            <person name="Duman M."/>
        </authorList>
    </citation>
    <scope>NUCLEOTIDE SEQUENCE</scope>
    <source>
        <strain evidence="3">C-39</strain>
    </source>
</reference>
<dbReference type="RefSeq" id="WP_191181529.1">
    <property type="nucleotide sequence ID" value="NZ_JACXXP010000056.1"/>
</dbReference>
<proteinExistence type="predicted"/>